<evidence type="ECO:0008006" key="2">
    <source>
        <dbReference type="Google" id="ProtNLM"/>
    </source>
</evidence>
<accession>A0A1V0SGN2</accession>
<organism evidence="1">
    <name type="scientific">Hokovirus HKV1</name>
    <dbReference type="NCBI Taxonomy" id="1977638"/>
    <lineage>
        <taxon>Viruses</taxon>
        <taxon>Varidnaviria</taxon>
        <taxon>Bamfordvirae</taxon>
        <taxon>Nucleocytoviricota</taxon>
        <taxon>Megaviricetes</taxon>
        <taxon>Imitervirales</taxon>
        <taxon>Mimiviridae</taxon>
        <taxon>Klosneuvirinae</taxon>
        <taxon>Hokovirus</taxon>
    </lineage>
</organism>
<sequence>MFKLYNIKIQNKKIYIENSESQYDIVLIISDNCSGCDILKKNIKKNKDELLNYKNVNFHVLHAKDIKDLEIKIFPSFVIINNIKNTQSIFNANYNSLIYALNKYCI</sequence>
<reference evidence="1" key="1">
    <citation type="journal article" date="2017" name="Science">
        <title>Giant viruses with an expanded complement of translation system components.</title>
        <authorList>
            <person name="Schulz F."/>
            <person name="Yutin N."/>
            <person name="Ivanova N.N."/>
            <person name="Ortega D.R."/>
            <person name="Lee T.K."/>
            <person name="Vierheilig J."/>
            <person name="Daims H."/>
            <person name="Horn M."/>
            <person name="Wagner M."/>
            <person name="Jensen G.J."/>
            <person name="Kyrpides N.C."/>
            <person name="Koonin E.V."/>
            <person name="Woyke T."/>
        </authorList>
    </citation>
    <scope>NUCLEOTIDE SEQUENCE</scope>
    <source>
        <strain evidence="1">HKV1</strain>
    </source>
</reference>
<protein>
    <recommendedName>
        <fullName evidence="2">Thioredoxin</fullName>
    </recommendedName>
</protein>
<gene>
    <name evidence="1" type="ORF">Hokovirus_3_150</name>
</gene>
<dbReference type="EMBL" id="KY684105">
    <property type="protein sequence ID" value="ARF10877.1"/>
    <property type="molecule type" value="Genomic_DNA"/>
</dbReference>
<dbReference type="InterPro" id="IPR036249">
    <property type="entry name" value="Thioredoxin-like_sf"/>
</dbReference>
<proteinExistence type="predicted"/>
<dbReference type="SUPFAM" id="SSF52833">
    <property type="entry name" value="Thioredoxin-like"/>
    <property type="match status" value="1"/>
</dbReference>
<evidence type="ECO:0000313" key="1">
    <source>
        <dbReference type="EMBL" id="ARF10877.1"/>
    </source>
</evidence>
<name>A0A1V0SGN2_9VIRU</name>